<feature type="region of interest" description="Disordered" evidence="1">
    <location>
        <begin position="148"/>
        <end position="170"/>
    </location>
</feature>
<name>A0A229SPN4_9PSEU</name>
<reference evidence="4" key="1">
    <citation type="submission" date="2017-07" db="EMBL/GenBank/DDBJ databases">
        <title>Comparative genome mining reveals phylogenetic distribution patterns of secondary metabolites in Amycolatopsis.</title>
        <authorList>
            <person name="Adamek M."/>
            <person name="Alanjary M."/>
            <person name="Sales-Ortells H."/>
            <person name="Goodfellow M."/>
            <person name="Bull A.T."/>
            <person name="Kalinowski J."/>
            <person name="Ziemert N."/>
        </authorList>
    </citation>
    <scope>NUCLEOTIDE SEQUENCE [LARGE SCALE GENOMIC DNA]</scope>
    <source>
        <strain evidence="4">H5</strain>
    </source>
</reference>
<dbReference type="GO" id="GO:0003700">
    <property type="term" value="F:DNA-binding transcription factor activity"/>
    <property type="evidence" value="ECO:0007669"/>
    <property type="project" value="InterPro"/>
</dbReference>
<dbReference type="PANTHER" id="PTHR33164">
    <property type="entry name" value="TRANSCRIPTIONAL REGULATOR, MARR FAMILY"/>
    <property type="match status" value="1"/>
</dbReference>
<dbReference type="EMBL" id="NMUL01000058">
    <property type="protein sequence ID" value="OXM60621.1"/>
    <property type="molecule type" value="Genomic_DNA"/>
</dbReference>
<dbReference type="InterPro" id="IPR036390">
    <property type="entry name" value="WH_DNA-bd_sf"/>
</dbReference>
<organism evidence="3 4">
    <name type="scientific">Amycolatopsis vastitatis</name>
    <dbReference type="NCBI Taxonomy" id="1905142"/>
    <lineage>
        <taxon>Bacteria</taxon>
        <taxon>Bacillati</taxon>
        <taxon>Actinomycetota</taxon>
        <taxon>Actinomycetes</taxon>
        <taxon>Pseudonocardiales</taxon>
        <taxon>Pseudonocardiaceae</taxon>
        <taxon>Amycolatopsis</taxon>
    </lineage>
</organism>
<dbReference type="RefSeq" id="WP_093953174.1">
    <property type="nucleotide sequence ID" value="NZ_NMUL01000058.1"/>
</dbReference>
<feature type="compositionally biased region" description="Basic and acidic residues" evidence="1">
    <location>
        <begin position="161"/>
        <end position="170"/>
    </location>
</feature>
<gene>
    <name evidence="3" type="ORF">CF165_42090</name>
</gene>
<dbReference type="SUPFAM" id="SSF46785">
    <property type="entry name" value="Winged helix' DNA-binding domain"/>
    <property type="match status" value="1"/>
</dbReference>
<sequence length="170" mass="18778">MGRPRWLNAEEKRAWNAFLGTYELLNRRLDQQLKQDWRISHLQYVILARLSGAPDRELRMAELACAVSNSKSGLTYQIGQLEQAGLVRRRACESDPRAVYAGLTDEGMALLERAAPGHVALVRELLIDVLTPDQLSALADGLGEANRRMLTDGDDGGCAGERPDRPGGPR</sequence>
<dbReference type="Proteomes" id="UP000215199">
    <property type="component" value="Unassembled WGS sequence"/>
</dbReference>
<dbReference type="InterPro" id="IPR000835">
    <property type="entry name" value="HTH_MarR-typ"/>
</dbReference>
<dbReference type="Pfam" id="PF01047">
    <property type="entry name" value="MarR"/>
    <property type="match status" value="1"/>
</dbReference>
<evidence type="ECO:0000313" key="4">
    <source>
        <dbReference type="Proteomes" id="UP000215199"/>
    </source>
</evidence>
<protein>
    <submittedName>
        <fullName evidence="3">MarR family transcriptional regulator</fullName>
    </submittedName>
</protein>
<dbReference type="AlphaFoldDB" id="A0A229SPN4"/>
<keyword evidence="4" id="KW-1185">Reference proteome</keyword>
<dbReference type="InterPro" id="IPR036388">
    <property type="entry name" value="WH-like_DNA-bd_sf"/>
</dbReference>
<dbReference type="InterPro" id="IPR039422">
    <property type="entry name" value="MarR/SlyA-like"/>
</dbReference>
<dbReference type="Gene3D" id="1.10.10.10">
    <property type="entry name" value="Winged helix-like DNA-binding domain superfamily/Winged helix DNA-binding domain"/>
    <property type="match status" value="1"/>
</dbReference>
<dbReference type="PROSITE" id="PS50995">
    <property type="entry name" value="HTH_MARR_2"/>
    <property type="match status" value="1"/>
</dbReference>
<evidence type="ECO:0000313" key="3">
    <source>
        <dbReference type="EMBL" id="OXM60621.1"/>
    </source>
</evidence>
<dbReference type="PRINTS" id="PR00598">
    <property type="entry name" value="HTHMARR"/>
</dbReference>
<evidence type="ECO:0000256" key="1">
    <source>
        <dbReference type="SAM" id="MobiDB-lite"/>
    </source>
</evidence>
<comment type="caution">
    <text evidence="3">The sequence shown here is derived from an EMBL/GenBank/DDBJ whole genome shotgun (WGS) entry which is preliminary data.</text>
</comment>
<dbReference type="GO" id="GO:0006950">
    <property type="term" value="P:response to stress"/>
    <property type="evidence" value="ECO:0007669"/>
    <property type="project" value="TreeGrafter"/>
</dbReference>
<feature type="domain" description="HTH marR-type" evidence="2">
    <location>
        <begin position="1"/>
        <end position="147"/>
    </location>
</feature>
<dbReference type="PANTHER" id="PTHR33164:SF99">
    <property type="entry name" value="MARR FAMILY REGULATORY PROTEIN"/>
    <property type="match status" value="1"/>
</dbReference>
<proteinExistence type="predicted"/>
<dbReference type="SMART" id="SM00347">
    <property type="entry name" value="HTH_MARR"/>
    <property type="match status" value="1"/>
</dbReference>
<dbReference type="OrthoDB" id="3254910at2"/>
<accession>A0A229SPN4</accession>
<evidence type="ECO:0000259" key="2">
    <source>
        <dbReference type="PROSITE" id="PS50995"/>
    </source>
</evidence>